<accession>A0AA39IWX9</accession>
<organism evidence="1 2">
    <name type="scientific">Armillaria borealis</name>
    <dbReference type="NCBI Taxonomy" id="47425"/>
    <lineage>
        <taxon>Eukaryota</taxon>
        <taxon>Fungi</taxon>
        <taxon>Dikarya</taxon>
        <taxon>Basidiomycota</taxon>
        <taxon>Agaricomycotina</taxon>
        <taxon>Agaricomycetes</taxon>
        <taxon>Agaricomycetidae</taxon>
        <taxon>Agaricales</taxon>
        <taxon>Marasmiineae</taxon>
        <taxon>Physalacriaceae</taxon>
        <taxon>Armillaria</taxon>
    </lineage>
</organism>
<evidence type="ECO:0000313" key="2">
    <source>
        <dbReference type="Proteomes" id="UP001175226"/>
    </source>
</evidence>
<protein>
    <submittedName>
        <fullName evidence="1">Uncharacterized protein</fullName>
    </submittedName>
</protein>
<proteinExistence type="predicted"/>
<evidence type="ECO:0000313" key="1">
    <source>
        <dbReference type="EMBL" id="KAK0431279.1"/>
    </source>
</evidence>
<name>A0AA39IWX9_9AGAR</name>
<comment type="caution">
    <text evidence="1">The sequence shown here is derived from an EMBL/GenBank/DDBJ whole genome shotgun (WGS) entry which is preliminary data.</text>
</comment>
<dbReference type="AlphaFoldDB" id="A0AA39IWX9"/>
<dbReference type="Proteomes" id="UP001175226">
    <property type="component" value="Unassembled WGS sequence"/>
</dbReference>
<sequence>MSLPFYEASEAITLAIRGDDFKKIYREVASKVRDMLNQLASFNSSQAIAEAFVVDYQTSDNFVFVANAESGEEEVFQVHGVISETRLPPIQKGNHVTMNGLVQTVKLVSTEDDQEFRMSAITISRMCEFLQQSVGAPVQAPYTVQHGIAREITFVNRLLTPTYSAFPEDIITLPSVFDPSQSLKASIDEGKFAFTKDNQVAFNKLALNEEDNQ</sequence>
<dbReference type="EMBL" id="JAUEPT010000118">
    <property type="protein sequence ID" value="KAK0431279.1"/>
    <property type="molecule type" value="Genomic_DNA"/>
</dbReference>
<gene>
    <name evidence="1" type="ORF">EV421DRAFT_1912006</name>
</gene>
<reference evidence="1" key="1">
    <citation type="submission" date="2023-06" db="EMBL/GenBank/DDBJ databases">
        <authorList>
            <consortium name="Lawrence Berkeley National Laboratory"/>
            <person name="Ahrendt S."/>
            <person name="Sahu N."/>
            <person name="Indic B."/>
            <person name="Wong-Bajracharya J."/>
            <person name="Merenyi Z."/>
            <person name="Ke H.-M."/>
            <person name="Monk M."/>
            <person name="Kocsube S."/>
            <person name="Drula E."/>
            <person name="Lipzen A."/>
            <person name="Balint B."/>
            <person name="Henrissat B."/>
            <person name="Andreopoulos B."/>
            <person name="Martin F.M."/>
            <person name="Harder C.B."/>
            <person name="Rigling D."/>
            <person name="Ford K.L."/>
            <person name="Foster G.D."/>
            <person name="Pangilinan J."/>
            <person name="Papanicolaou A."/>
            <person name="Barry K."/>
            <person name="LaButti K."/>
            <person name="Viragh M."/>
            <person name="Koriabine M."/>
            <person name="Yan M."/>
            <person name="Riley R."/>
            <person name="Champramary S."/>
            <person name="Plett K.L."/>
            <person name="Tsai I.J."/>
            <person name="Slot J."/>
            <person name="Sipos G."/>
            <person name="Plett J."/>
            <person name="Nagy L.G."/>
            <person name="Grigoriev I.V."/>
        </authorList>
    </citation>
    <scope>NUCLEOTIDE SEQUENCE</scope>
    <source>
        <strain evidence="1">FPL87.14</strain>
    </source>
</reference>
<keyword evidence="2" id="KW-1185">Reference proteome</keyword>